<dbReference type="CDD" id="cd06533">
    <property type="entry name" value="Glyco_transf_WecG_TagA"/>
    <property type="match status" value="1"/>
</dbReference>
<organism evidence="4 5">
    <name type="scientific">Candidatus Falkowbacteria bacterium HGW-Falkowbacteria-2</name>
    <dbReference type="NCBI Taxonomy" id="2013769"/>
    <lineage>
        <taxon>Bacteria</taxon>
        <taxon>Candidatus Falkowiibacteriota</taxon>
    </lineage>
</organism>
<dbReference type="Pfam" id="PF00293">
    <property type="entry name" value="NUDIX"/>
    <property type="match status" value="1"/>
</dbReference>
<evidence type="ECO:0000256" key="1">
    <source>
        <dbReference type="ARBA" id="ARBA00022676"/>
    </source>
</evidence>
<comment type="caution">
    <text evidence="4">The sequence shown here is derived from an EMBL/GenBank/DDBJ whole genome shotgun (WGS) entry which is preliminary data.</text>
</comment>
<evidence type="ECO:0000313" key="4">
    <source>
        <dbReference type="EMBL" id="PKM88979.1"/>
    </source>
</evidence>
<evidence type="ECO:0000313" key="5">
    <source>
        <dbReference type="Proteomes" id="UP000233325"/>
    </source>
</evidence>
<dbReference type="AlphaFoldDB" id="A0A2N2E2L5"/>
<keyword evidence="1" id="KW-0328">Glycosyltransferase</keyword>
<dbReference type="PANTHER" id="PTHR34136:SF1">
    <property type="entry name" value="UDP-N-ACETYL-D-MANNOSAMINURONIC ACID TRANSFERASE"/>
    <property type="match status" value="1"/>
</dbReference>
<dbReference type="EMBL" id="PHAH01000007">
    <property type="protein sequence ID" value="PKM88979.1"/>
    <property type="molecule type" value="Genomic_DNA"/>
</dbReference>
<dbReference type="NCBIfam" id="TIGR00696">
    <property type="entry name" value="wecG_tagA_cpsF"/>
    <property type="match status" value="1"/>
</dbReference>
<proteinExistence type="predicted"/>
<dbReference type="InterPro" id="IPR015797">
    <property type="entry name" value="NUDIX_hydrolase-like_dom_sf"/>
</dbReference>
<dbReference type="PROSITE" id="PS51462">
    <property type="entry name" value="NUDIX"/>
    <property type="match status" value="1"/>
</dbReference>
<gene>
    <name evidence="4" type="ORF">CVU83_00865</name>
</gene>
<dbReference type="SUPFAM" id="SSF55811">
    <property type="entry name" value="Nudix"/>
    <property type="match status" value="1"/>
</dbReference>
<evidence type="ECO:0000259" key="3">
    <source>
        <dbReference type="PROSITE" id="PS51462"/>
    </source>
</evidence>
<dbReference type="InterPro" id="IPR000086">
    <property type="entry name" value="NUDIX_hydrolase_dom"/>
</dbReference>
<dbReference type="Proteomes" id="UP000233325">
    <property type="component" value="Unassembled WGS sequence"/>
</dbReference>
<accession>A0A2N2E2L5</accession>
<dbReference type="Pfam" id="PF03808">
    <property type="entry name" value="Glyco_tran_WecG"/>
    <property type="match status" value="1"/>
</dbReference>
<feature type="domain" description="Nudix hydrolase" evidence="3">
    <location>
        <begin position="245"/>
        <end position="394"/>
    </location>
</feature>
<reference evidence="4 5" key="1">
    <citation type="journal article" date="2017" name="ISME J.">
        <title>Potential for microbial H2 and metal transformations associated with novel bacteria and archaea in deep terrestrial subsurface sediments.</title>
        <authorList>
            <person name="Hernsdorf A.W."/>
            <person name="Amano Y."/>
            <person name="Miyakawa K."/>
            <person name="Ise K."/>
            <person name="Suzuki Y."/>
            <person name="Anantharaman K."/>
            <person name="Probst A."/>
            <person name="Burstein D."/>
            <person name="Thomas B.C."/>
            <person name="Banfield J.F."/>
        </authorList>
    </citation>
    <scope>NUCLEOTIDE SEQUENCE [LARGE SCALE GENOMIC DNA]</scope>
    <source>
        <strain evidence="4">HGW-Falkowbacteria-2</strain>
    </source>
</reference>
<protein>
    <recommendedName>
        <fullName evidence="3">Nudix hydrolase domain-containing protein</fullName>
    </recommendedName>
</protein>
<keyword evidence="2" id="KW-0808">Transferase</keyword>
<evidence type="ECO:0000256" key="2">
    <source>
        <dbReference type="ARBA" id="ARBA00022679"/>
    </source>
</evidence>
<dbReference type="PANTHER" id="PTHR34136">
    <property type="match status" value="1"/>
</dbReference>
<dbReference type="Gene3D" id="3.90.79.10">
    <property type="entry name" value="Nucleoside Triphosphate Pyrophosphohydrolase"/>
    <property type="match status" value="1"/>
</dbReference>
<sequence>MANILGVNTGEKTWSEAISAISSFYIDGQSHLLVTPNPEIILKALHDEELFYTLNSADLSLADGFGLKVAAMLSGQKIHRVTGADLLPYLLHEAESNNRKVLIINRRDGLSSADDIHQSLSQQYPQLQVKVIDSDRIETPSDEQVRIIKDFQPMLAICLFGSPYQEKYINNLKIALGHLPIATGLGGAFDFITGKIKRASPVWRKLGLEWLWRLIQQPSRWRRIWRATVVFTFRAIQWLYIMPNFYRPNVAVIMFRKNSKGREILIVERQGEAGHWQLPQGGLDGLSILDSGLKELREETGATSVSVVDTYKDLFKYEFDKELGKYSNPNNKRHFGYKGQKQSLLIVEFLGNDDEIKINHWDHQAWRWVPETKLIKSLHSCRREAAKIYLNKLATK</sequence>
<dbReference type="GO" id="GO:0016758">
    <property type="term" value="F:hexosyltransferase activity"/>
    <property type="evidence" value="ECO:0007669"/>
    <property type="project" value="TreeGrafter"/>
</dbReference>
<name>A0A2N2E2L5_9BACT</name>
<dbReference type="InterPro" id="IPR004629">
    <property type="entry name" value="WecG_TagA_CpsF"/>
</dbReference>